<dbReference type="PANTHER" id="PTHR10151">
    <property type="entry name" value="ECTONUCLEOTIDE PYROPHOSPHATASE/PHOSPHODIESTERASE"/>
    <property type="match status" value="1"/>
</dbReference>
<gene>
    <name evidence="1" type="ORF">E6Q69_07385</name>
</gene>
<comment type="caution">
    <text evidence="1">The sequence shown here is derived from an EMBL/GenBank/DDBJ whole genome shotgun (WGS) entry which is preliminary data.</text>
</comment>
<dbReference type="InterPro" id="IPR017850">
    <property type="entry name" value="Alkaline_phosphatase_core_sf"/>
</dbReference>
<evidence type="ECO:0000313" key="2">
    <source>
        <dbReference type="Proteomes" id="UP000321110"/>
    </source>
</evidence>
<proteinExistence type="predicted"/>
<dbReference type="InterPro" id="IPR002591">
    <property type="entry name" value="Phosphodiest/P_Trfase"/>
</dbReference>
<dbReference type="EMBL" id="SSFO01000122">
    <property type="protein sequence ID" value="TXI33084.1"/>
    <property type="molecule type" value="Genomic_DNA"/>
</dbReference>
<evidence type="ECO:0000313" key="1">
    <source>
        <dbReference type="EMBL" id="TXI33084.1"/>
    </source>
</evidence>
<name>A0A5C7W924_AQUAC</name>
<dbReference type="SUPFAM" id="SSF53649">
    <property type="entry name" value="Alkaline phosphatase-like"/>
    <property type="match status" value="1"/>
</dbReference>
<dbReference type="Pfam" id="PF01663">
    <property type="entry name" value="Phosphodiest"/>
    <property type="match status" value="1"/>
</dbReference>
<organism evidence="1 2">
    <name type="scientific">Aquipseudomonas alcaligenes</name>
    <name type="common">Pseudomonas alcaligenes</name>
    <dbReference type="NCBI Taxonomy" id="43263"/>
    <lineage>
        <taxon>Bacteria</taxon>
        <taxon>Pseudomonadati</taxon>
        <taxon>Pseudomonadota</taxon>
        <taxon>Gammaproteobacteria</taxon>
        <taxon>Pseudomonadales</taxon>
        <taxon>Pseudomonadaceae</taxon>
        <taxon>Aquipseudomonas</taxon>
    </lineage>
</organism>
<sequence length="536" mass="60924">MTTRTLFIGMDGCTFTILDDLCVEKDGQPAVMPFLGGLMARGTRAKLRSTPNPLTPPAWVSLMTGRSPGNHGLLDFIRAEERNGDVFFTLYDSRDNRAETIWSIASRQDRRVAVLNLPFTAPPPKDLNGFMVPGFIPWRHLRRNTVPANFYDRLKEELPGFDPKELAWDFEQEKQAVNDLTDEDRENWVRYHLPREKQWFEIAKFLLKEEAPELMAVMFDGVDKLQHQAWLFLDPALQHDGVSDYHKRMRKLCLDYFRQLDGFIEELVTMAGPDVQVFLASDHGFTATTEVVRINAWLFEKGYLHWKEVLDPDSEAAKRREESMFANLDWSKTTAYCRTPSSNGINIRVARNPGETGIKPEDYEAFREQLILDIKALKDPLTGESIVAEIHLREEVFAGPAMMDAPDLLLVLRDFGFVSIKNKLPIVEPREEPAGTHHPDGIFIACGPGIRKGVQIERRHICDVGATLLYSQGLEVPGDFEGKVANDMFIKPWLIQNPIRIGEATRGVSKDANAEGMADDEKDKLMAQLQMLGYME</sequence>
<dbReference type="GO" id="GO:0016787">
    <property type="term" value="F:hydrolase activity"/>
    <property type="evidence" value="ECO:0007669"/>
    <property type="project" value="UniProtKB-ARBA"/>
</dbReference>
<dbReference type="AlphaFoldDB" id="A0A5C7W924"/>
<protein>
    <submittedName>
        <fullName evidence="1">Nucleotide pyrophosphatase</fullName>
    </submittedName>
</protein>
<dbReference type="PANTHER" id="PTHR10151:SF120">
    <property type="entry name" value="BIS(5'-ADENOSYL)-TRIPHOSPHATASE"/>
    <property type="match status" value="1"/>
</dbReference>
<reference evidence="1 2" key="1">
    <citation type="submission" date="2018-09" db="EMBL/GenBank/DDBJ databases">
        <title>Metagenome Assembled Genomes from an Advanced Water Purification Facility.</title>
        <authorList>
            <person name="Stamps B.W."/>
            <person name="Spear J.R."/>
        </authorList>
    </citation>
    <scope>NUCLEOTIDE SEQUENCE [LARGE SCALE GENOMIC DNA]</scope>
    <source>
        <strain evidence="1">Bin_52_1</strain>
    </source>
</reference>
<dbReference type="Gene3D" id="3.40.720.10">
    <property type="entry name" value="Alkaline Phosphatase, subunit A"/>
    <property type="match status" value="1"/>
</dbReference>
<dbReference type="Proteomes" id="UP000321110">
    <property type="component" value="Unassembled WGS sequence"/>
</dbReference>
<accession>A0A5C7W924</accession>